<keyword evidence="2" id="KW-0067">ATP-binding</keyword>
<accession>A0A1T4P8J0</accession>
<evidence type="ECO:0000313" key="9">
    <source>
        <dbReference type="Proteomes" id="UP000190395"/>
    </source>
</evidence>
<dbReference type="InterPro" id="IPR027417">
    <property type="entry name" value="P-loop_NTPase"/>
</dbReference>
<dbReference type="EMBL" id="FUXC01000008">
    <property type="protein sequence ID" value="SJZ87885.1"/>
    <property type="molecule type" value="Genomic_DNA"/>
</dbReference>
<dbReference type="Gene3D" id="1.10.8.60">
    <property type="match status" value="1"/>
</dbReference>
<dbReference type="FunFam" id="3.40.50.300:FF:000006">
    <property type="entry name" value="DNA-binding transcriptional regulator NtrC"/>
    <property type="match status" value="1"/>
</dbReference>
<dbReference type="Pfam" id="PF01590">
    <property type="entry name" value="GAF"/>
    <property type="match status" value="1"/>
</dbReference>
<evidence type="ECO:0000256" key="3">
    <source>
        <dbReference type="ARBA" id="ARBA00023015"/>
    </source>
</evidence>
<dbReference type="InterPro" id="IPR058031">
    <property type="entry name" value="AAA_lid_NorR"/>
</dbReference>
<dbReference type="InterPro" id="IPR009057">
    <property type="entry name" value="Homeodomain-like_sf"/>
</dbReference>
<protein>
    <submittedName>
        <fullName evidence="8">Nif-specific regulatory protein</fullName>
    </submittedName>
</protein>
<keyword evidence="1" id="KW-0547">Nucleotide-binding</keyword>
<dbReference type="SUPFAM" id="SSF46689">
    <property type="entry name" value="Homeodomain-like"/>
    <property type="match status" value="1"/>
</dbReference>
<dbReference type="Gene3D" id="3.30.450.40">
    <property type="match status" value="1"/>
</dbReference>
<dbReference type="AlphaFoldDB" id="A0A1T4P8J0"/>
<feature type="domain" description="Sigma-54 factor interaction" evidence="7">
    <location>
        <begin position="195"/>
        <end position="424"/>
    </location>
</feature>
<evidence type="ECO:0000256" key="1">
    <source>
        <dbReference type="ARBA" id="ARBA00022741"/>
    </source>
</evidence>
<dbReference type="PROSITE" id="PS50045">
    <property type="entry name" value="SIGMA54_INTERACT_4"/>
    <property type="match status" value="1"/>
</dbReference>
<dbReference type="STRING" id="225004.SAMN02745152_01483"/>
<dbReference type="OrthoDB" id="9803970at2"/>
<reference evidence="8 9" key="1">
    <citation type="submission" date="2017-02" db="EMBL/GenBank/DDBJ databases">
        <authorList>
            <person name="Peterson S.W."/>
        </authorList>
    </citation>
    <scope>NUCLEOTIDE SEQUENCE [LARGE SCALE GENOMIC DNA]</scope>
    <source>
        <strain evidence="8 9">ATCC BAA-909</strain>
    </source>
</reference>
<keyword evidence="9" id="KW-1185">Reference proteome</keyword>
<keyword evidence="5" id="KW-0010">Activator</keyword>
<dbReference type="SMART" id="SM00382">
    <property type="entry name" value="AAA"/>
    <property type="match status" value="1"/>
</dbReference>
<dbReference type="SMART" id="SM00065">
    <property type="entry name" value="GAF"/>
    <property type="match status" value="1"/>
</dbReference>
<dbReference type="GO" id="GO:0003677">
    <property type="term" value="F:DNA binding"/>
    <property type="evidence" value="ECO:0007669"/>
    <property type="project" value="UniProtKB-KW"/>
</dbReference>
<dbReference type="SUPFAM" id="SSF52540">
    <property type="entry name" value="P-loop containing nucleoside triphosphate hydrolases"/>
    <property type="match status" value="1"/>
</dbReference>
<evidence type="ECO:0000256" key="4">
    <source>
        <dbReference type="ARBA" id="ARBA00023125"/>
    </source>
</evidence>
<keyword evidence="4" id="KW-0238">DNA-binding</keyword>
<dbReference type="InterPro" id="IPR025944">
    <property type="entry name" value="Sigma_54_int_dom_CS"/>
</dbReference>
<dbReference type="PROSITE" id="PS00675">
    <property type="entry name" value="SIGMA54_INTERACT_1"/>
    <property type="match status" value="1"/>
</dbReference>
<keyword evidence="3" id="KW-0805">Transcription regulation</keyword>
<dbReference type="PANTHER" id="PTHR32071">
    <property type="entry name" value="TRANSCRIPTIONAL REGULATORY PROTEIN"/>
    <property type="match status" value="1"/>
</dbReference>
<dbReference type="InterPro" id="IPR002078">
    <property type="entry name" value="Sigma_54_int"/>
</dbReference>
<dbReference type="InterPro" id="IPR025662">
    <property type="entry name" value="Sigma_54_int_dom_ATP-bd_1"/>
</dbReference>
<dbReference type="PANTHER" id="PTHR32071:SF117">
    <property type="entry name" value="PTS-DEPENDENT DIHYDROXYACETONE KINASE OPERON REGULATORY PROTEIN-RELATED"/>
    <property type="match status" value="1"/>
</dbReference>
<organism evidence="8 9">
    <name type="scientific">Treponema berlinense</name>
    <dbReference type="NCBI Taxonomy" id="225004"/>
    <lineage>
        <taxon>Bacteria</taxon>
        <taxon>Pseudomonadati</taxon>
        <taxon>Spirochaetota</taxon>
        <taxon>Spirochaetia</taxon>
        <taxon>Spirochaetales</taxon>
        <taxon>Treponemataceae</taxon>
        <taxon>Treponema</taxon>
    </lineage>
</organism>
<dbReference type="Proteomes" id="UP000190395">
    <property type="component" value="Unassembled WGS sequence"/>
</dbReference>
<sequence>MGELTSLTLEKLKTLIEINGRINSNYSDVKALLVYILESAMRLVECESSSLLLVNKEDGTLRFVVALGPKGAEAKNIIVEKNSIAGWVVENNKHVIVNNVGLDPRFSDTVQNKTGYVTKTMIAIPMRVKGQCIGVIELINKSGSRGFCNSDLEILNLLASQAGIAYLNADSYRSAKDNFSVLQNNIVSGSDYHPFVAKSPVVLDLLHVIDEVAKANTTILITGESGVGKELFAEQIHLRSNRVGKPFLRVNCAALSSALLESELFGHVKGAFTDAVSDRKGRFEAAEGGTLFLDEIGELPLELQSKLLRVLQNHTFERVGSNETISVDVRIIAATNRNLEKMVSEGSFRSDLYYRLNVMPLNVPPLRERKEDVLPLAKFFLAEFANETKKNFESFSAAAEKALLEYYWPGNIRELENSIERACVLGKPPLIQTEDLRINSNASSVQKNKTQDSFEEIADEIANPADGDRTLKTALNKFKTAYIKKILDSTSWNQTEAGKILGIQRTYVSRLLNELKIR</sequence>
<dbReference type="GO" id="GO:0005524">
    <property type="term" value="F:ATP binding"/>
    <property type="evidence" value="ECO:0007669"/>
    <property type="project" value="UniProtKB-KW"/>
</dbReference>
<dbReference type="Pfam" id="PF25601">
    <property type="entry name" value="AAA_lid_14"/>
    <property type="match status" value="1"/>
</dbReference>
<keyword evidence="6" id="KW-0804">Transcription</keyword>
<evidence type="ECO:0000256" key="5">
    <source>
        <dbReference type="ARBA" id="ARBA00023159"/>
    </source>
</evidence>
<evidence type="ECO:0000256" key="2">
    <source>
        <dbReference type="ARBA" id="ARBA00022840"/>
    </source>
</evidence>
<evidence type="ECO:0000256" key="6">
    <source>
        <dbReference type="ARBA" id="ARBA00023163"/>
    </source>
</evidence>
<dbReference type="InterPro" id="IPR003593">
    <property type="entry name" value="AAA+_ATPase"/>
</dbReference>
<dbReference type="SUPFAM" id="SSF55781">
    <property type="entry name" value="GAF domain-like"/>
    <property type="match status" value="1"/>
</dbReference>
<dbReference type="GO" id="GO:0006355">
    <property type="term" value="P:regulation of DNA-templated transcription"/>
    <property type="evidence" value="ECO:0007669"/>
    <property type="project" value="InterPro"/>
</dbReference>
<dbReference type="Gene3D" id="1.10.10.60">
    <property type="entry name" value="Homeodomain-like"/>
    <property type="match status" value="1"/>
</dbReference>
<dbReference type="Gene3D" id="3.40.50.300">
    <property type="entry name" value="P-loop containing nucleotide triphosphate hydrolases"/>
    <property type="match status" value="1"/>
</dbReference>
<dbReference type="GeneID" id="303367715"/>
<name>A0A1T4P8J0_9SPIR</name>
<evidence type="ECO:0000313" key="8">
    <source>
        <dbReference type="EMBL" id="SJZ87885.1"/>
    </source>
</evidence>
<dbReference type="PROSITE" id="PS00688">
    <property type="entry name" value="SIGMA54_INTERACT_3"/>
    <property type="match status" value="1"/>
</dbReference>
<proteinExistence type="predicted"/>
<dbReference type="InterPro" id="IPR025943">
    <property type="entry name" value="Sigma_54_int_dom_ATP-bd_2"/>
</dbReference>
<dbReference type="InterPro" id="IPR029016">
    <property type="entry name" value="GAF-like_dom_sf"/>
</dbReference>
<dbReference type="RefSeq" id="WP_078931267.1">
    <property type="nucleotide sequence ID" value="NZ_FUXC01000008.1"/>
</dbReference>
<gene>
    <name evidence="8" type="ORF">SAMN02745152_01483</name>
</gene>
<dbReference type="InterPro" id="IPR003018">
    <property type="entry name" value="GAF"/>
</dbReference>
<dbReference type="CDD" id="cd00009">
    <property type="entry name" value="AAA"/>
    <property type="match status" value="1"/>
</dbReference>
<dbReference type="Pfam" id="PF00158">
    <property type="entry name" value="Sigma54_activat"/>
    <property type="match status" value="1"/>
</dbReference>
<evidence type="ECO:0000259" key="7">
    <source>
        <dbReference type="PROSITE" id="PS50045"/>
    </source>
</evidence>
<dbReference type="PROSITE" id="PS00676">
    <property type="entry name" value="SIGMA54_INTERACT_2"/>
    <property type="match status" value="1"/>
</dbReference>